<evidence type="ECO:0000313" key="4">
    <source>
        <dbReference type="EMBL" id="KGO49537.1"/>
    </source>
</evidence>
<dbReference type="STRING" id="27334.A0A0A2JAA2"/>
<organism evidence="4 5">
    <name type="scientific">Penicillium expansum</name>
    <name type="common">Blue mold rot fungus</name>
    <dbReference type="NCBI Taxonomy" id="27334"/>
    <lineage>
        <taxon>Eukaryota</taxon>
        <taxon>Fungi</taxon>
        <taxon>Dikarya</taxon>
        <taxon>Ascomycota</taxon>
        <taxon>Pezizomycotina</taxon>
        <taxon>Eurotiomycetes</taxon>
        <taxon>Eurotiomycetidae</taxon>
        <taxon>Eurotiales</taxon>
        <taxon>Aspergillaceae</taxon>
        <taxon>Penicillium</taxon>
    </lineage>
</organism>
<dbReference type="PANTHER" id="PTHR35395">
    <property type="entry name" value="DUF6536 DOMAIN-CONTAINING PROTEIN"/>
    <property type="match status" value="1"/>
</dbReference>
<dbReference type="PhylomeDB" id="A0A0A2JAA2"/>
<dbReference type="RefSeq" id="XP_016592947.1">
    <property type="nucleotide sequence ID" value="XM_016740445.1"/>
</dbReference>
<feature type="transmembrane region" description="Helical" evidence="2">
    <location>
        <begin position="103"/>
        <end position="124"/>
    </location>
</feature>
<dbReference type="Proteomes" id="UP000030143">
    <property type="component" value="Unassembled WGS sequence"/>
</dbReference>
<feature type="region of interest" description="Disordered" evidence="1">
    <location>
        <begin position="39"/>
        <end position="59"/>
    </location>
</feature>
<evidence type="ECO:0000256" key="1">
    <source>
        <dbReference type="SAM" id="MobiDB-lite"/>
    </source>
</evidence>
<protein>
    <recommendedName>
        <fullName evidence="3">DUF6536 domain-containing protein</fullName>
    </recommendedName>
</protein>
<dbReference type="Pfam" id="PF20163">
    <property type="entry name" value="DUF6536"/>
    <property type="match status" value="1"/>
</dbReference>
<feature type="compositionally biased region" description="Low complexity" evidence="1">
    <location>
        <begin position="9"/>
        <end position="22"/>
    </location>
</feature>
<evidence type="ECO:0000313" key="5">
    <source>
        <dbReference type="Proteomes" id="UP000030143"/>
    </source>
</evidence>
<dbReference type="OrthoDB" id="5429634at2759"/>
<reference evidence="4 5" key="1">
    <citation type="journal article" date="2015" name="Mol. Plant Microbe Interact.">
        <title>Genome, transcriptome, and functional analyses of Penicillium expansum provide new insights into secondary metabolism and pathogenicity.</title>
        <authorList>
            <person name="Ballester A.R."/>
            <person name="Marcet-Houben M."/>
            <person name="Levin E."/>
            <person name="Sela N."/>
            <person name="Selma-Lazaro C."/>
            <person name="Carmona L."/>
            <person name="Wisniewski M."/>
            <person name="Droby S."/>
            <person name="Gonzalez-Candelas L."/>
            <person name="Gabaldon T."/>
        </authorList>
    </citation>
    <scope>NUCLEOTIDE SEQUENCE [LARGE SCALE GENOMIC DNA]</scope>
    <source>
        <strain evidence="4 5">MD-8</strain>
    </source>
</reference>
<keyword evidence="2" id="KW-0472">Membrane</keyword>
<dbReference type="GeneID" id="27675864"/>
<sequence>MSGLTDLVPPNENDPLLLTPTNTTDHAILTPATIVTDKNQDQDNSQQSHNNKPCDGSDHPFCSRYANKKVLGQYIPEIDENYVRSKLRKTAASKRSKMLRNQFITATIIGLANIATLVCVWVYFPPDSRGIGTLRMGDCSEVTTIDSAIHMVLNVVSSLFLGAGSYCMQILVAPSRREMDDAHSRGISLDIGEYDSDICYALSPSWNSLTFTSTPVVSYASATVTSDFQAVGRDWASDPPRQISSGHDWSPVYDLYSQMANFTRLDKQECIDSYIDPLKTKKPVIVVTSNVTTAQNDNSPVISGWVTGWDV</sequence>
<keyword evidence="2" id="KW-1133">Transmembrane helix</keyword>
<accession>A0A0A2JAA2</accession>
<dbReference type="InterPro" id="IPR046623">
    <property type="entry name" value="DUF6536"/>
</dbReference>
<dbReference type="HOGENOM" id="CLU_894593_0_0_1"/>
<dbReference type="EMBL" id="JQFZ01000379">
    <property type="protein sequence ID" value="KGO49537.1"/>
    <property type="molecule type" value="Genomic_DNA"/>
</dbReference>
<keyword evidence="2" id="KW-0812">Transmembrane</keyword>
<evidence type="ECO:0000259" key="3">
    <source>
        <dbReference type="Pfam" id="PF20163"/>
    </source>
</evidence>
<feature type="domain" description="DUF6536" evidence="3">
    <location>
        <begin position="98"/>
        <end position="192"/>
    </location>
</feature>
<feature type="region of interest" description="Disordered" evidence="1">
    <location>
        <begin position="1"/>
        <end position="22"/>
    </location>
</feature>
<comment type="caution">
    <text evidence="4">The sequence shown here is derived from an EMBL/GenBank/DDBJ whole genome shotgun (WGS) entry which is preliminary data.</text>
</comment>
<evidence type="ECO:0000256" key="2">
    <source>
        <dbReference type="SAM" id="Phobius"/>
    </source>
</evidence>
<gene>
    <name evidence="4" type="ORF">PEX2_031700</name>
</gene>
<feature type="compositionally biased region" description="Low complexity" evidence="1">
    <location>
        <begin position="42"/>
        <end position="51"/>
    </location>
</feature>
<name>A0A0A2JAA2_PENEN</name>
<proteinExistence type="predicted"/>
<dbReference type="PANTHER" id="PTHR35395:SF1">
    <property type="entry name" value="DUF6536 DOMAIN-CONTAINING PROTEIN"/>
    <property type="match status" value="1"/>
</dbReference>
<keyword evidence="5" id="KW-1185">Reference proteome</keyword>
<dbReference type="VEuPathDB" id="FungiDB:PEXP_009270"/>
<dbReference type="AlphaFoldDB" id="A0A0A2JAA2"/>